<dbReference type="EMBL" id="NJHN03000067">
    <property type="protein sequence ID" value="KAH9418003.1"/>
    <property type="molecule type" value="Genomic_DNA"/>
</dbReference>
<keyword evidence="2" id="KW-1185">Reference proteome</keyword>
<proteinExistence type="predicted"/>
<accession>A0ABQ8J623</accession>
<organism evidence="1 2">
    <name type="scientific">Dermatophagoides pteronyssinus</name>
    <name type="common">European house dust mite</name>
    <dbReference type="NCBI Taxonomy" id="6956"/>
    <lineage>
        <taxon>Eukaryota</taxon>
        <taxon>Metazoa</taxon>
        <taxon>Ecdysozoa</taxon>
        <taxon>Arthropoda</taxon>
        <taxon>Chelicerata</taxon>
        <taxon>Arachnida</taxon>
        <taxon>Acari</taxon>
        <taxon>Acariformes</taxon>
        <taxon>Sarcoptiformes</taxon>
        <taxon>Astigmata</taxon>
        <taxon>Psoroptidia</taxon>
        <taxon>Analgoidea</taxon>
        <taxon>Pyroglyphidae</taxon>
        <taxon>Dermatophagoidinae</taxon>
        <taxon>Dermatophagoides</taxon>
    </lineage>
</organism>
<reference evidence="1 2" key="2">
    <citation type="journal article" date="2022" name="Mol. Biol. Evol.">
        <title>Comparative Genomics Reveals Insights into the Divergent Evolution of Astigmatic Mites and Household Pest Adaptations.</title>
        <authorList>
            <person name="Xiong Q."/>
            <person name="Wan A.T."/>
            <person name="Liu X."/>
            <person name="Fung C.S."/>
            <person name="Xiao X."/>
            <person name="Malainual N."/>
            <person name="Hou J."/>
            <person name="Wang L."/>
            <person name="Wang M."/>
            <person name="Yang K.Y."/>
            <person name="Cui Y."/>
            <person name="Leung E.L."/>
            <person name="Nong W."/>
            <person name="Shin S.K."/>
            <person name="Au S.W."/>
            <person name="Jeong K.Y."/>
            <person name="Chew F.T."/>
            <person name="Hui J.H."/>
            <person name="Leung T.F."/>
            <person name="Tungtrongchitr A."/>
            <person name="Zhong N."/>
            <person name="Liu Z."/>
            <person name="Tsui S.K."/>
        </authorList>
    </citation>
    <scope>NUCLEOTIDE SEQUENCE [LARGE SCALE GENOMIC DNA]</scope>
    <source>
        <strain evidence="1">Derp</strain>
    </source>
</reference>
<gene>
    <name evidence="1" type="ORF">DERP_008258</name>
</gene>
<dbReference type="Proteomes" id="UP000887458">
    <property type="component" value="Unassembled WGS sequence"/>
</dbReference>
<evidence type="ECO:0000313" key="2">
    <source>
        <dbReference type="Proteomes" id="UP000887458"/>
    </source>
</evidence>
<sequence>MPIGTKTFDDIYRASYKQQKNIYPSSNLKEKEEEEVEEIQNLRLICPAFKKFMKEKNKL</sequence>
<name>A0ABQ8J623_DERPT</name>
<evidence type="ECO:0000313" key="1">
    <source>
        <dbReference type="EMBL" id="KAH9418003.1"/>
    </source>
</evidence>
<comment type="caution">
    <text evidence="1">The sequence shown here is derived from an EMBL/GenBank/DDBJ whole genome shotgun (WGS) entry which is preliminary data.</text>
</comment>
<protein>
    <submittedName>
        <fullName evidence="1">Uncharacterized protein</fullName>
    </submittedName>
</protein>
<reference evidence="1 2" key="1">
    <citation type="journal article" date="2018" name="J. Allergy Clin. Immunol.">
        <title>High-quality assembly of Dermatophagoides pteronyssinus genome and transcriptome reveals a wide range of novel allergens.</title>
        <authorList>
            <person name="Liu X.Y."/>
            <person name="Yang K.Y."/>
            <person name="Wang M.Q."/>
            <person name="Kwok J.S."/>
            <person name="Zeng X."/>
            <person name="Yang Z."/>
            <person name="Xiao X.J."/>
            <person name="Lau C.P."/>
            <person name="Li Y."/>
            <person name="Huang Z.M."/>
            <person name="Ba J.G."/>
            <person name="Yim A.K."/>
            <person name="Ouyang C.Y."/>
            <person name="Ngai S.M."/>
            <person name="Chan T.F."/>
            <person name="Leung E.L."/>
            <person name="Liu L."/>
            <person name="Liu Z.G."/>
            <person name="Tsui S.K."/>
        </authorList>
    </citation>
    <scope>NUCLEOTIDE SEQUENCE [LARGE SCALE GENOMIC DNA]</scope>
    <source>
        <strain evidence="1">Derp</strain>
    </source>
</reference>